<evidence type="ECO:0000256" key="1">
    <source>
        <dbReference type="SAM" id="Phobius"/>
    </source>
</evidence>
<dbReference type="Proteomes" id="UP000530268">
    <property type="component" value="Unassembled WGS sequence"/>
</dbReference>
<dbReference type="RefSeq" id="WP_184563657.1">
    <property type="nucleotide sequence ID" value="NZ_JACIEI010000002.1"/>
</dbReference>
<dbReference type="EMBL" id="JACIEI010000002">
    <property type="protein sequence ID" value="MBB3993526.1"/>
    <property type="molecule type" value="Genomic_DNA"/>
</dbReference>
<name>A0A7W6GZ45_9RHOB</name>
<evidence type="ECO:0000313" key="3">
    <source>
        <dbReference type="Proteomes" id="UP000530268"/>
    </source>
</evidence>
<accession>A0A7W6GZ45</accession>
<evidence type="ECO:0000313" key="2">
    <source>
        <dbReference type="EMBL" id="MBB3993526.1"/>
    </source>
</evidence>
<keyword evidence="1" id="KW-1133">Transmembrane helix</keyword>
<protein>
    <submittedName>
        <fullName evidence="2">Uncharacterized protein</fullName>
    </submittedName>
</protein>
<feature type="transmembrane region" description="Helical" evidence="1">
    <location>
        <begin position="141"/>
        <end position="167"/>
    </location>
</feature>
<dbReference type="AlphaFoldDB" id="A0A7W6GZ45"/>
<proteinExistence type="predicted"/>
<organism evidence="2 3">
    <name type="scientific">Sulfitobacter undariae</name>
    <dbReference type="NCBI Taxonomy" id="1563671"/>
    <lineage>
        <taxon>Bacteria</taxon>
        <taxon>Pseudomonadati</taxon>
        <taxon>Pseudomonadota</taxon>
        <taxon>Alphaproteobacteria</taxon>
        <taxon>Rhodobacterales</taxon>
        <taxon>Roseobacteraceae</taxon>
        <taxon>Sulfitobacter</taxon>
    </lineage>
</organism>
<feature type="transmembrane region" description="Helical" evidence="1">
    <location>
        <begin position="21"/>
        <end position="38"/>
    </location>
</feature>
<gene>
    <name evidence="2" type="ORF">GGR95_001154</name>
</gene>
<keyword evidence="3" id="KW-1185">Reference proteome</keyword>
<feature type="transmembrane region" description="Helical" evidence="1">
    <location>
        <begin position="58"/>
        <end position="76"/>
    </location>
</feature>
<keyword evidence="1" id="KW-0812">Transmembrane</keyword>
<reference evidence="2 3" key="1">
    <citation type="submission" date="2020-08" db="EMBL/GenBank/DDBJ databases">
        <title>Genomic Encyclopedia of Type Strains, Phase IV (KMG-IV): sequencing the most valuable type-strain genomes for metagenomic binning, comparative biology and taxonomic classification.</title>
        <authorList>
            <person name="Goeker M."/>
        </authorList>
    </citation>
    <scope>NUCLEOTIDE SEQUENCE [LARGE SCALE GENOMIC DNA]</scope>
    <source>
        <strain evidence="2 3">DSM 102234</strain>
    </source>
</reference>
<comment type="caution">
    <text evidence="2">The sequence shown here is derived from an EMBL/GenBank/DDBJ whole genome shotgun (WGS) entry which is preliminary data.</text>
</comment>
<sequence length="184" mass="21030">MASLSPSEHLTPDDAKKAKRSLVFISCCTLIFATFDFAENTLLFLNLEIIVSQEKMVRVGQLSCMILIIVFVLRQLPSSIEKLAQNYFLRLEKIHKREITFAQEDMYGPHEPETSAQAHLDVIKSDLNFQRSRKQTQFNSLIFTATALNIAIVDIVLPISLGVVATYNPYFVDEAVRNQFFRRI</sequence>
<keyword evidence="1" id="KW-0472">Membrane</keyword>